<name>A0ABQ4FXJ7_9ACTN</name>
<organism evidence="1 2">
    <name type="scientific">Microbispora corallina</name>
    <dbReference type="NCBI Taxonomy" id="83302"/>
    <lineage>
        <taxon>Bacteria</taxon>
        <taxon>Bacillati</taxon>
        <taxon>Actinomycetota</taxon>
        <taxon>Actinomycetes</taxon>
        <taxon>Streptosporangiales</taxon>
        <taxon>Streptosporangiaceae</taxon>
        <taxon>Microbispora</taxon>
    </lineage>
</organism>
<sequence length="131" mass="14189">MREGSDDQAAGALERWARDRLTARGGDDLPRLPWLADGQPHDAVTLIRQALWRAGTDRGALELPDDLLAAIALLAAARAELDQLEAGLLFVARAEGLTWAQIARPLGLRTAQAAQQRHERVLARLDGDDGP</sequence>
<dbReference type="EMBL" id="BOOC01000009">
    <property type="protein sequence ID" value="GIH39509.1"/>
    <property type="molecule type" value="Genomic_DNA"/>
</dbReference>
<evidence type="ECO:0008006" key="3">
    <source>
        <dbReference type="Google" id="ProtNLM"/>
    </source>
</evidence>
<reference evidence="1 2" key="1">
    <citation type="submission" date="2021-01" db="EMBL/GenBank/DDBJ databases">
        <title>Whole genome shotgun sequence of Microbispora corallina NBRC 16416.</title>
        <authorList>
            <person name="Komaki H."/>
            <person name="Tamura T."/>
        </authorList>
    </citation>
    <scope>NUCLEOTIDE SEQUENCE [LARGE SCALE GENOMIC DNA]</scope>
    <source>
        <strain evidence="1 2">NBRC 16416</strain>
    </source>
</reference>
<proteinExistence type="predicted"/>
<gene>
    <name evidence="1" type="ORF">Mco01_25090</name>
</gene>
<dbReference type="Proteomes" id="UP000603904">
    <property type="component" value="Unassembled WGS sequence"/>
</dbReference>
<comment type="caution">
    <text evidence="1">The sequence shown here is derived from an EMBL/GenBank/DDBJ whole genome shotgun (WGS) entry which is preliminary data.</text>
</comment>
<protein>
    <recommendedName>
        <fullName evidence="3">DNA-binding protein</fullName>
    </recommendedName>
</protein>
<accession>A0ABQ4FXJ7</accession>
<evidence type="ECO:0000313" key="2">
    <source>
        <dbReference type="Proteomes" id="UP000603904"/>
    </source>
</evidence>
<dbReference type="RefSeq" id="WP_239103558.1">
    <property type="nucleotide sequence ID" value="NZ_BAAAGP010000004.1"/>
</dbReference>
<evidence type="ECO:0000313" key="1">
    <source>
        <dbReference type="EMBL" id="GIH39509.1"/>
    </source>
</evidence>
<keyword evidence="2" id="KW-1185">Reference proteome</keyword>